<dbReference type="Pfam" id="PF03108">
    <property type="entry name" value="DBD_Tnp_Mut"/>
    <property type="match status" value="1"/>
</dbReference>
<evidence type="ECO:0000256" key="1">
    <source>
        <dbReference type="SAM" id="MobiDB-lite"/>
    </source>
</evidence>
<dbReference type="AlphaFoldDB" id="A0AAW2N548"/>
<reference evidence="3" key="2">
    <citation type="journal article" date="2024" name="Plant">
        <title>Genomic evolution and insights into agronomic trait innovations of Sesamum species.</title>
        <authorList>
            <person name="Miao H."/>
            <person name="Wang L."/>
            <person name="Qu L."/>
            <person name="Liu H."/>
            <person name="Sun Y."/>
            <person name="Le M."/>
            <person name="Wang Q."/>
            <person name="Wei S."/>
            <person name="Zheng Y."/>
            <person name="Lin W."/>
            <person name="Duan Y."/>
            <person name="Cao H."/>
            <person name="Xiong S."/>
            <person name="Wang X."/>
            <person name="Wei L."/>
            <person name="Li C."/>
            <person name="Ma Q."/>
            <person name="Ju M."/>
            <person name="Zhao R."/>
            <person name="Li G."/>
            <person name="Mu C."/>
            <person name="Tian Q."/>
            <person name="Mei H."/>
            <person name="Zhang T."/>
            <person name="Gao T."/>
            <person name="Zhang H."/>
        </authorList>
    </citation>
    <scope>NUCLEOTIDE SEQUENCE</scope>
    <source>
        <strain evidence="3">KEN8</strain>
    </source>
</reference>
<dbReference type="EMBL" id="JACGWM010000012">
    <property type="protein sequence ID" value="KAL0337641.1"/>
    <property type="molecule type" value="Genomic_DNA"/>
</dbReference>
<proteinExistence type="predicted"/>
<comment type="caution">
    <text evidence="3">The sequence shown here is derived from an EMBL/GenBank/DDBJ whole genome shotgun (WGS) entry which is preliminary data.</text>
</comment>
<dbReference type="InterPro" id="IPR004332">
    <property type="entry name" value="Transposase_MuDR"/>
</dbReference>
<protein>
    <recommendedName>
        <fullName evidence="2">Transposase MuDR plant domain-containing protein</fullName>
    </recommendedName>
</protein>
<feature type="domain" description="Transposase MuDR plant" evidence="2">
    <location>
        <begin position="124"/>
        <end position="184"/>
    </location>
</feature>
<organism evidence="3">
    <name type="scientific">Sesamum calycinum</name>
    <dbReference type="NCBI Taxonomy" id="2727403"/>
    <lineage>
        <taxon>Eukaryota</taxon>
        <taxon>Viridiplantae</taxon>
        <taxon>Streptophyta</taxon>
        <taxon>Embryophyta</taxon>
        <taxon>Tracheophyta</taxon>
        <taxon>Spermatophyta</taxon>
        <taxon>Magnoliopsida</taxon>
        <taxon>eudicotyledons</taxon>
        <taxon>Gunneridae</taxon>
        <taxon>Pentapetalae</taxon>
        <taxon>asterids</taxon>
        <taxon>lamiids</taxon>
        <taxon>Lamiales</taxon>
        <taxon>Pedaliaceae</taxon>
        <taxon>Sesamum</taxon>
    </lineage>
</organism>
<reference evidence="3" key="1">
    <citation type="submission" date="2020-06" db="EMBL/GenBank/DDBJ databases">
        <authorList>
            <person name="Li T."/>
            <person name="Hu X."/>
            <person name="Zhang T."/>
            <person name="Song X."/>
            <person name="Zhang H."/>
            <person name="Dai N."/>
            <person name="Sheng W."/>
            <person name="Hou X."/>
            <person name="Wei L."/>
        </authorList>
    </citation>
    <scope>NUCLEOTIDE SEQUENCE</scope>
    <source>
        <strain evidence="3">KEN8</strain>
        <tissue evidence="3">Leaf</tissue>
    </source>
</reference>
<feature type="region of interest" description="Disordered" evidence="1">
    <location>
        <begin position="1"/>
        <end position="35"/>
    </location>
</feature>
<accession>A0AAW2N548</accession>
<feature type="compositionally biased region" description="Acidic residues" evidence="1">
    <location>
        <begin position="11"/>
        <end position="21"/>
    </location>
</feature>
<sequence>MYERFMNESSSEFDDSSDEDYVQFGEGSDSETPSVVLEDIECESDADIFLSKYPSKKDLMIKLKRVMKDRKKQKIPKTFETESEEHKWASEVENEDDLVSLEGSDDSDTKKHHVFKESSSMKNLNLVVGMKFQNATQFRKVLRNWCIRNGVDIEFLRNEAASMTAKCKVEGCEWRIHASPIQGGPTF</sequence>
<evidence type="ECO:0000259" key="2">
    <source>
        <dbReference type="Pfam" id="PF03108"/>
    </source>
</evidence>
<feature type="compositionally biased region" description="Basic and acidic residues" evidence="1">
    <location>
        <begin position="77"/>
        <end position="90"/>
    </location>
</feature>
<feature type="compositionally biased region" description="Acidic residues" evidence="1">
    <location>
        <begin position="92"/>
        <end position="106"/>
    </location>
</feature>
<evidence type="ECO:0000313" key="3">
    <source>
        <dbReference type="EMBL" id="KAL0337641.1"/>
    </source>
</evidence>
<name>A0AAW2N548_9LAMI</name>
<gene>
    <name evidence="3" type="ORF">Scaly_2039200</name>
</gene>
<feature type="region of interest" description="Disordered" evidence="1">
    <location>
        <begin position="74"/>
        <end position="113"/>
    </location>
</feature>